<dbReference type="PROSITE" id="PS50181">
    <property type="entry name" value="FBOX"/>
    <property type="match status" value="1"/>
</dbReference>
<gene>
    <name evidence="3" type="ORF">WJX73_001916</name>
</gene>
<comment type="subcellular location">
    <subcellularLocation>
        <location evidence="1">Cytoplasm</location>
        <location evidence="1">Cytoskeleton</location>
        <location evidence="1">Cilium axoneme</location>
    </subcellularLocation>
</comment>
<protein>
    <recommendedName>
        <fullName evidence="2">F-box domain-containing protein</fullName>
    </recommendedName>
</protein>
<evidence type="ECO:0000313" key="4">
    <source>
        <dbReference type="Proteomes" id="UP001465755"/>
    </source>
</evidence>
<dbReference type="Gene3D" id="3.80.10.10">
    <property type="entry name" value="Ribonuclease Inhibitor"/>
    <property type="match status" value="1"/>
</dbReference>
<dbReference type="SMART" id="SM00256">
    <property type="entry name" value="FBOX"/>
    <property type="match status" value="1"/>
</dbReference>
<accession>A0AAW1PPZ7</accession>
<proteinExistence type="predicted"/>
<comment type="caution">
    <text evidence="3">The sequence shown here is derived from an EMBL/GenBank/DDBJ whole genome shotgun (WGS) entry which is preliminary data.</text>
</comment>
<dbReference type="Proteomes" id="UP001465755">
    <property type="component" value="Unassembled WGS sequence"/>
</dbReference>
<keyword evidence="4" id="KW-1185">Reference proteome</keyword>
<sequence>MARTPSVSRPLWRRAEPTVPLPADLLQIIFAALPFQSKVNCHRVCKSWNSLLRGSETLWGSVDLDVGRLCRKGQRSTTAAPDPLQLGLYEPVARWLKAHRVAQLNITCDCCENSNWCKGLHNNLAALLGSLKSAPVDLRVALKCDGRTHLFMVDLSRVLTLDLASRIVSLSLAGSASSSSMIALSHLKRLQDLSIELSVEHSIDQAALDAWAHLTGLQSLRLGQLSPWAAPEEQLLYSSLSFLQHATLPQLALPVVPEILTNLPQLQHLQRLELHGDGRRSHLSVPGTLSNLF</sequence>
<name>A0AAW1PPZ7_9CHLO</name>
<dbReference type="Pfam" id="PF12937">
    <property type="entry name" value="F-box-like"/>
    <property type="match status" value="1"/>
</dbReference>
<reference evidence="3 4" key="1">
    <citation type="journal article" date="2024" name="Nat. Commun.">
        <title>Phylogenomics reveals the evolutionary origins of lichenization in chlorophyte algae.</title>
        <authorList>
            <person name="Puginier C."/>
            <person name="Libourel C."/>
            <person name="Otte J."/>
            <person name="Skaloud P."/>
            <person name="Haon M."/>
            <person name="Grisel S."/>
            <person name="Petersen M."/>
            <person name="Berrin J.G."/>
            <person name="Delaux P.M."/>
            <person name="Dal Grande F."/>
            <person name="Keller J."/>
        </authorList>
    </citation>
    <scope>NUCLEOTIDE SEQUENCE [LARGE SCALE GENOMIC DNA]</scope>
    <source>
        <strain evidence="3 4">SAG 2036</strain>
    </source>
</reference>
<dbReference type="InterPro" id="IPR036047">
    <property type="entry name" value="F-box-like_dom_sf"/>
</dbReference>
<dbReference type="EMBL" id="JALJOQ010000009">
    <property type="protein sequence ID" value="KAK9812058.1"/>
    <property type="molecule type" value="Genomic_DNA"/>
</dbReference>
<dbReference type="GO" id="GO:0005930">
    <property type="term" value="C:axoneme"/>
    <property type="evidence" value="ECO:0007669"/>
    <property type="project" value="UniProtKB-SubCell"/>
</dbReference>
<dbReference type="InterPro" id="IPR032675">
    <property type="entry name" value="LRR_dom_sf"/>
</dbReference>
<evidence type="ECO:0000313" key="3">
    <source>
        <dbReference type="EMBL" id="KAK9812058.1"/>
    </source>
</evidence>
<dbReference type="InterPro" id="IPR001810">
    <property type="entry name" value="F-box_dom"/>
</dbReference>
<evidence type="ECO:0000256" key="1">
    <source>
        <dbReference type="ARBA" id="ARBA00004430"/>
    </source>
</evidence>
<feature type="domain" description="F-box" evidence="2">
    <location>
        <begin position="15"/>
        <end position="62"/>
    </location>
</feature>
<evidence type="ECO:0000259" key="2">
    <source>
        <dbReference type="PROSITE" id="PS50181"/>
    </source>
</evidence>
<dbReference type="SUPFAM" id="SSF81383">
    <property type="entry name" value="F-box domain"/>
    <property type="match status" value="1"/>
</dbReference>
<organism evidence="3 4">
    <name type="scientific">Symbiochloris irregularis</name>
    <dbReference type="NCBI Taxonomy" id="706552"/>
    <lineage>
        <taxon>Eukaryota</taxon>
        <taxon>Viridiplantae</taxon>
        <taxon>Chlorophyta</taxon>
        <taxon>core chlorophytes</taxon>
        <taxon>Trebouxiophyceae</taxon>
        <taxon>Trebouxiales</taxon>
        <taxon>Trebouxiaceae</taxon>
        <taxon>Symbiochloris</taxon>
    </lineage>
</organism>
<dbReference type="AlphaFoldDB" id="A0AAW1PPZ7"/>